<dbReference type="GO" id="GO:0003700">
    <property type="term" value="F:DNA-binding transcription factor activity"/>
    <property type="evidence" value="ECO:0007669"/>
    <property type="project" value="TreeGrafter"/>
</dbReference>
<dbReference type="SMART" id="SM00354">
    <property type="entry name" value="HTH_LACI"/>
    <property type="match status" value="1"/>
</dbReference>
<reference evidence="5 6" key="1">
    <citation type="submission" date="2018-12" db="EMBL/GenBank/DDBJ databases">
        <title>Flammeovirga pectinis sp. nov., isolated from the gut of the Korean scallop, Patinopecten yessoensis.</title>
        <authorList>
            <person name="Bae J.-W."/>
            <person name="Jeong Y.-S."/>
            <person name="Kang W."/>
        </authorList>
    </citation>
    <scope>NUCLEOTIDE SEQUENCE [LARGE SCALE GENOMIC DNA]</scope>
    <source>
        <strain evidence="5 6">L12M1</strain>
    </source>
</reference>
<evidence type="ECO:0000256" key="1">
    <source>
        <dbReference type="ARBA" id="ARBA00023015"/>
    </source>
</evidence>
<evidence type="ECO:0000313" key="5">
    <source>
        <dbReference type="EMBL" id="AZQ61673.1"/>
    </source>
</evidence>
<keyword evidence="1" id="KW-0805">Transcription regulation</keyword>
<dbReference type="RefSeq" id="WP_126612406.1">
    <property type="nucleotide sequence ID" value="NZ_CP034562.1"/>
</dbReference>
<sequence length="343" mass="38046">MRKEQYTMQDIANELGISKSTVSRALKNHPDISQDTKNAVNKLAKEKDYQPNSLALSLRHNKSFVLGIIVPEIVHDFFANVISGVQTVAYNEGYNVMICISNESIEQEVVDTKAMYSSRVDGLLISTTKKTTDLSHLQSLVRKGVPLVMFDRVSDELDVSKVITDDHHGAYLATEHLIKQGCKKIVHLSGPNNLAIGINRKEGYKAALRDYKIAVDDNLIIPCPLGDLKEATEVTKQLLDSDLSFDAIFANNDVTAIGAMTSVKNKGLKIPEDISIVGFGDWRLSKLLEPPLTSIEQSGIDIGIQAATLLLEQIKAEEKDKEFKPRTEIIKSKLIKRESSTQR</sequence>
<proteinExistence type="predicted"/>
<protein>
    <submittedName>
        <fullName evidence="5">LacI family transcriptional regulator</fullName>
    </submittedName>
</protein>
<dbReference type="OrthoDB" id="867148at2"/>
<keyword evidence="2" id="KW-0238">DNA-binding</keyword>
<dbReference type="Gene3D" id="1.10.260.40">
    <property type="entry name" value="lambda repressor-like DNA-binding domains"/>
    <property type="match status" value="1"/>
</dbReference>
<dbReference type="Proteomes" id="UP000267268">
    <property type="component" value="Chromosome 1"/>
</dbReference>
<evidence type="ECO:0000256" key="3">
    <source>
        <dbReference type="ARBA" id="ARBA00023163"/>
    </source>
</evidence>
<dbReference type="Pfam" id="PF00532">
    <property type="entry name" value="Peripla_BP_1"/>
    <property type="match status" value="1"/>
</dbReference>
<keyword evidence="6" id="KW-1185">Reference proteome</keyword>
<evidence type="ECO:0000256" key="2">
    <source>
        <dbReference type="ARBA" id="ARBA00023125"/>
    </source>
</evidence>
<dbReference type="CDD" id="cd01392">
    <property type="entry name" value="HTH_LacI"/>
    <property type="match status" value="1"/>
</dbReference>
<dbReference type="InterPro" id="IPR001761">
    <property type="entry name" value="Peripla_BP/Lac1_sug-bd_dom"/>
</dbReference>
<organism evidence="5 6">
    <name type="scientific">Flammeovirga pectinis</name>
    <dbReference type="NCBI Taxonomy" id="2494373"/>
    <lineage>
        <taxon>Bacteria</taxon>
        <taxon>Pseudomonadati</taxon>
        <taxon>Bacteroidota</taxon>
        <taxon>Cytophagia</taxon>
        <taxon>Cytophagales</taxon>
        <taxon>Flammeovirgaceae</taxon>
        <taxon>Flammeovirga</taxon>
    </lineage>
</organism>
<dbReference type="InterPro" id="IPR010982">
    <property type="entry name" value="Lambda_DNA-bd_dom_sf"/>
</dbReference>
<name>A0A3Q9FLY3_9BACT</name>
<dbReference type="AlphaFoldDB" id="A0A3Q9FLY3"/>
<dbReference type="InterPro" id="IPR028082">
    <property type="entry name" value="Peripla_BP_I"/>
</dbReference>
<dbReference type="InterPro" id="IPR000843">
    <property type="entry name" value="HTH_LacI"/>
</dbReference>
<evidence type="ECO:0000259" key="4">
    <source>
        <dbReference type="PROSITE" id="PS50932"/>
    </source>
</evidence>
<dbReference type="GO" id="GO:0000976">
    <property type="term" value="F:transcription cis-regulatory region binding"/>
    <property type="evidence" value="ECO:0007669"/>
    <property type="project" value="TreeGrafter"/>
</dbReference>
<accession>A0A3Q9FLY3</accession>
<dbReference type="CDD" id="cd06267">
    <property type="entry name" value="PBP1_LacI_sugar_binding-like"/>
    <property type="match status" value="1"/>
</dbReference>
<dbReference type="PROSITE" id="PS50932">
    <property type="entry name" value="HTH_LACI_2"/>
    <property type="match status" value="1"/>
</dbReference>
<feature type="domain" description="HTH lacI-type" evidence="4">
    <location>
        <begin position="6"/>
        <end position="60"/>
    </location>
</feature>
<dbReference type="SUPFAM" id="SSF53822">
    <property type="entry name" value="Periplasmic binding protein-like I"/>
    <property type="match status" value="1"/>
</dbReference>
<dbReference type="SUPFAM" id="SSF47413">
    <property type="entry name" value="lambda repressor-like DNA-binding domains"/>
    <property type="match status" value="1"/>
</dbReference>
<dbReference type="KEGG" id="fll:EI427_05325"/>
<dbReference type="PANTHER" id="PTHR30146">
    <property type="entry name" value="LACI-RELATED TRANSCRIPTIONAL REPRESSOR"/>
    <property type="match status" value="1"/>
</dbReference>
<dbReference type="EMBL" id="CP034562">
    <property type="protein sequence ID" value="AZQ61673.1"/>
    <property type="molecule type" value="Genomic_DNA"/>
</dbReference>
<dbReference type="Pfam" id="PF00356">
    <property type="entry name" value="LacI"/>
    <property type="match status" value="1"/>
</dbReference>
<keyword evidence="3" id="KW-0804">Transcription</keyword>
<gene>
    <name evidence="5" type="ORF">EI427_05325</name>
</gene>
<evidence type="ECO:0000313" key="6">
    <source>
        <dbReference type="Proteomes" id="UP000267268"/>
    </source>
</evidence>
<dbReference type="PANTHER" id="PTHR30146:SF109">
    <property type="entry name" value="HTH-TYPE TRANSCRIPTIONAL REGULATOR GALS"/>
    <property type="match status" value="1"/>
</dbReference>
<dbReference type="Gene3D" id="3.40.50.2300">
    <property type="match status" value="2"/>
</dbReference>